<comment type="caution">
    <text evidence="8">The sequence shown here is derived from an EMBL/GenBank/DDBJ whole genome shotgun (WGS) entry which is preliminary data.</text>
</comment>
<accession>A0A1V4ASP7</accession>
<evidence type="ECO:0000313" key="9">
    <source>
        <dbReference type="Proteomes" id="UP000189681"/>
    </source>
</evidence>
<dbReference type="STRING" id="1004156.AYP45_11210"/>
<dbReference type="CDD" id="cd21109">
    <property type="entry name" value="SPASM"/>
    <property type="match status" value="1"/>
</dbReference>
<reference evidence="8 9" key="1">
    <citation type="journal article" date="2017" name="Water Res.">
        <title>Discovery and metagenomic analysis of an anammox bacterial enrichment related to Candidatus "Brocadia caroliniensis" in a full-scale glycerol-fed nitritation-denitritation separate centrate treatment process.</title>
        <authorList>
            <person name="Park H."/>
            <person name="Brotto A.C."/>
            <person name="van Loosdrecht M.C."/>
            <person name="Chandran K."/>
        </authorList>
    </citation>
    <scope>NUCLEOTIDE SEQUENCE [LARGE SCALE GENOMIC DNA]</scope>
    <source>
        <strain evidence="8">26THWARD</strain>
    </source>
</reference>
<feature type="domain" description="4Fe4S-binding SPASM" evidence="7">
    <location>
        <begin position="25"/>
        <end position="76"/>
    </location>
</feature>
<evidence type="ECO:0008006" key="10">
    <source>
        <dbReference type="Google" id="ProtNLM"/>
    </source>
</evidence>
<dbReference type="InterPro" id="IPR007197">
    <property type="entry name" value="rSAM"/>
</dbReference>
<dbReference type="Pfam" id="PF04055">
    <property type="entry name" value="Radical_SAM"/>
    <property type="match status" value="1"/>
</dbReference>
<evidence type="ECO:0000259" key="6">
    <source>
        <dbReference type="Pfam" id="PF04055"/>
    </source>
</evidence>
<dbReference type="Proteomes" id="UP000189681">
    <property type="component" value="Unassembled WGS sequence"/>
</dbReference>
<evidence type="ECO:0000256" key="1">
    <source>
        <dbReference type="ARBA" id="ARBA00001966"/>
    </source>
</evidence>
<dbReference type="AlphaFoldDB" id="A0A1V4ASP7"/>
<keyword evidence="3" id="KW-0479">Metal-binding</keyword>
<dbReference type="InterPro" id="IPR050377">
    <property type="entry name" value="Radical_SAM_PqqE_MftC-like"/>
</dbReference>
<dbReference type="GO" id="GO:0003824">
    <property type="term" value="F:catalytic activity"/>
    <property type="evidence" value="ECO:0007669"/>
    <property type="project" value="InterPro"/>
</dbReference>
<dbReference type="SUPFAM" id="SSF102114">
    <property type="entry name" value="Radical SAM enzymes"/>
    <property type="match status" value="1"/>
</dbReference>
<keyword evidence="5" id="KW-0411">Iron-sulfur</keyword>
<gene>
    <name evidence="8" type="ORF">AYP45_11210</name>
</gene>
<organism evidence="8 9">
    <name type="scientific">Candidatus Brocadia carolinensis</name>
    <dbReference type="NCBI Taxonomy" id="1004156"/>
    <lineage>
        <taxon>Bacteria</taxon>
        <taxon>Pseudomonadati</taxon>
        <taxon>Planctomycetota</taxon>
        <taxon>Candidatus Brocadiia</taxon>
        <taxon>Candidatus Brocadiales</taxon>
        <taxon>Candidatus Brocadiaceae</taxon>
        <taxon>Candidatus Brocadia</taxon>
    </lineage>
</organism>
<evidence type="ECO:0000256" key="3">
    <source>
        <dbReference type="ARBA" id="ARBA00022723"/>
    </source>
</evidence>
<evidence type="ECO:0000256" key="2">
    <source>
        <dbReference type="ARBA" id="ARBA00022691"/>
    </source>
</evidence>
<dbReference type="PANTHER" id="PTHR11228:SF7">
    <property type="entry name" value="PQQA PEPTIDE CYCLASE"/>
    <property type="match status" value="1"/>
</dbReference>
<sequence length="352" mass="41063">MMENMQLFCSKPFTWFEVIQGNDIGEVYVCCPAWLDTPIGNLRYQTVNEIWNSQKAREIRHSIHDGSFKYCNRSRCPFLQMVLKPVERIKDVTDVELKASIEKQLTVLPYGPREINCSYDRSCNLSCPSCRTEVIIERKKKKHILEVQNKICKEALKDAQLIYITGSGDPFGSPFFRKWLQTMKKRDMPRLERLHIHTNAQLWTPKMWKTIPGEIQQIVKTAEISIDAASSETYSKNRRGGSFERLLENLKFISTLHESIPMDWVGISMVVQENNFREMPDFVRLSKRFGFGVYFSKLVDWGTFTKDEFTHRAVHLPSHPRYKEFIALLKDKIFYDPLVCLGNLTEIVTCKA</sequence>
<evidence type="ECO:0000256" key="4">
    <source>
        <dbReference type="ARBA" id="ARBA00023004"/>
    </source>
</evidence>
<evidence type="ECO:0000256" key="5">
    <source>
        <dbReference type="ARBA" id="ARBA00023014"/>
    </source>
</evidence>
<dbReference type="InterPro" id="IPR023885">
    <property type="entry name" value="4Fe4S-binding_SPASM_dom"/>
</dbReference>
<evidence type="ECO:0000259" key="7">
    <source>
        <dbReference type="Pfam" id="PF13186"/>
    </source>
</evidence>
<keyword evidence="4" id="KW-0408">Iron</keyword>
<feature type="domain" description="Radical SAM core" evidence="6">
    <location>
        <begin position="122"/>
        <end position="256"/>
    </location>
</feature>
<protein>
    <recommendedName>
        <fullName evidence="10">4Fe4S-binding SPASM domain-containing protein</fullName>
    </recommendedName>
</protein>
<dbReference type="Gene3D" id="3.20.20.70">
    <property type="entry name" value="Aldolase class I"/>
    <property type="match status" value="2"/>
</dbReference>
<dbReference type="GO" id="GO:0051536">
    <property type="term" value="F:iron-sulfur cluster binding"/>
    <property type="evidence" value="ECO:0007669"/>
    <property type="project" value="UniProtKB-KW"/>
</dbReference>
<proteinExistence type="predicted"/>
<dbReference type="InterPro" id="IPR058240">
    <property type="entry name" value="rSAM_sf"/>
</dbReference>
<evidence type="ECO:0000313" key="8">
    <source>
        <dbReference type="EMBL" id="OOP56061.1"/>
    </source>
</evidence>
<dbReference type="GO" id="GO:0046872">
    <property type="term" value="F:metal ion binding"/>
    <property type="evidence" value="ECO:0007669"/>
    <property type="project" value="UniProtKB-KW"/>
</dbReference>
<comment type="cofactor">
    <cofactor evidence="1">
        <name>[4Fe-4S] cluster</name>
        <dbReference type="ChEBI" id="CHEBI:49883"/>
    </cofactor>
</comment>
<keyword evidence="2" id="KW-0949">S-adenosyl-L-methionine</keyword>
<name>A0A1V4ASP7_9BACT</name>
<dbReference type="PANTHER" id="PTHR11228">
    <property type="entry name" value="RADICAL SAM DOMAIN PROTEIN"/>
    <property type="match status" value="1"/>
</dbReference>
<dbReference type="InterPro" id="IPR013785">
    <property type="entry name" value="Aldolase_TIM"/>
</dbReference>
<dbReference type="Pfam" id="PF13186">
    <property type="entry name" value="SPASM"/>
    <property type="match status" value="1"/>
</dbReference>
<dbReference type="SFLD" id="SFLDS00029">
    <property type="entry name" value="Radical_SAM"/>
    <property type="match status" value="1"/>
</dbReference>
<dbReference type="EMBL" id="AYTS01000103">
    <property type="protein sequence ID" value="OOP56061.1"/>
    <property type="molecule type" value="Genomic_DNA"/>
</dbReference>